<dbReference type="InterPro" id="IPR050680">
    <property type="entry name" value="YpeA/RimI_acetyltransf"/>
</dbReference>
<comment type="caution">
    <text evidence="4">The sequence shown here is derived from an EMBL/GenBank/DDBJ whole genome shotgun (WGS) entry which is preliminary data.</text>
</comment>
<dbReference type="RefSeq" id="WP_169161816.1">
    <property type="nucleotide sequence ID" value="NZ_JABBFW010000013.1"/>
</dbReference>
<gene>
    <name evidence="4" type="ORF">HHL10_18215</name>
</gene>
<organism evidence="4 5">
    <name type="scientific">Azohydromonas caseinilytica</name>
    <dbReference type="NCBI Taxonomy" id="2728836"/>
    <lineage>
        <taxon>Bacteria</taxon>
        <taxon>Pseudomonadati</taxon>
        <taxon>Pseudomonadota</taxon>
        <taxon>Betaproteobacteria</taxon>
        <taxon>Burkholderiales</taxon>
        <taxon>Sphaerotilaceae</taxon>
        <taxon>Azohydromonas</taxon>
    </lineage>
</organism>
<dbReference type="InterPro" id="IPR016181">
    <property type="entry name" value="Acyl_CoA_acyltransferase"/>
</dbReference>
<name>A0A848FF16_9BURK</name>
<dbReference type="EMBL" id="JABBFW010000013">
    <property type="protein sequence ID" value="NML16919.1"/>
    <property type="molecule type" value="Genomic_DNA"/>
</dbReference>
<evidence type="ECO:0000256" key="1">
    <source>
        <dbReference type="ARBA" id="ARBA00022679"/>
    </source>
</evidence>
<accession>A0A848FF16</accession>
<keyword evidence="2" id="KW-0012">Acyltransferase</keyword>
<keyword evidence="1 4" id="KW-0808">Transferase</keyword>
<dbReference type="InterPro" id="IPR000182">
    <property type="entry name" value="GNAT_dom"/>
</dbReference>
<protein>
    <submittedName>
        <fullName evidence="4">GNAT family N-acetyltransferase</fullName>
    </submittedName>
</protein>
<dbReference type="PANTHER" id="PTHR43420:SF3">
    <property type="entry name" value="N-ACETYLTRANSFERASE DOMAIN-CONTAINING PROTEIN"/>
    <property type="match status" value="1"/>
</dbReference>
<proteinExistence type="predicted"/>
<dbReference type="Proteomes" id="UP000574067">
    <property type="component" value="Unassembled WGS sequence"/>
</dbReference>
<feature type="domain" description="N-acetyltransferase" evidence="3">
    <location>
        <begin position="81"/>
        <end position="225"/>
    </location>
</feature>
<dbReference type="GO" id="GO:0016747">
    <property type="term" value="F:acyltransferase activity, transferring groups other than amino-acyl groups"/>
    <property type="evidence" value="ECO:0007669"/>
    <property type="project" value="InterPro"/>
</dbReference>
<dbReference type="CDD" id="cd04301">
    <property type="entry name" value="NAT_SF"/>
    <property type="match status" value="1"/>
</dbReference>
<dbReference type="InterPro" id="IPR013653">
    <property type="entry name" value="GCN5-like_dom"/>
</dbReference>
<keyword evidence="5" id="KW-1185">Reference proteome</keyword>
<reference evidence="4 5" key="1">
    <citation type="submission" date="2020-04" db="EMBL/GenBank/DDBJ databases">
        <title>Azohydromonas sp. isolated from soil.</title>
        <authorList>
            <person name="Dahal R.H."/>
        </authorList>
    </citation>
    <scope>NUCLEOTIDE SEQUENCE [LARGE SCALE GENOMIC DNA]</scope>
    <source>
        <strain evidence="4 5">G-1-1-14</strain>
    </source>
</reference>
<evidence type="ECO:0000313" key="4">
    <source>
        <dbReference type="EMBL" id="NML16919.1"/>
    </source>
</evidence>
<evidence type="ECO:0000259" key="3">
    <source>
        <dbReference type="PROSITE" id="PS51186"/>
    </source>
</evidence>
<sequence length="225" mass="25504">MTHLLDNIIWHALSGTQRRYSVGTDRARRYSPGFSPIAGFIDPSQPDFNALRSYCEPGEHFYCDGWSGPAPPSWQIEAETTMFRMVWEGALPADDDFPQAIPLESEHALQALELATLTRPGPFGPRTIELGDYFGIFDNGHLVAMAGERMAAQTLREVSGVCTHPDYQGRGWARRLMLKLIRRQLQRGETPFLHVMSENHGAHRLYQRMGFRDYKESVVRVVAPD</sequence>
<evidence type="ECO:0000313" key="5">
    <source>
        <dbReference type="Proteomes" id="UP000574067"/>
    </source>
</evidence>
<dbReference type="PANTHER" id="PTHR43420">
    <property type="entry name" value="ACETYLTRANSFERASE"/>
    <property type="match status" value="1"/>
</dbReference>
<dbReference type="SUPFAM" id="SSF55729">
    <property type="entry name" value="Acyl-CoA N-acyltransferases (Nat)"/>
    <property type="match status" value="1"/>
</dbReference>
<dbReference type="Pfam" id="PF08445">
    <property type="entry name" value="FR47"/>
    <property type="match status" value="1"/>
</dbReference>
<dbReference type="PROSITE" id="PS51186">
    <property type="entry name" value="GNAT"/>
    <property type="match status" value="1"/>
</dbReference>
<dbReference type="AlphaFoldDB" id="A0A848FF16"/>
<evidence type="ECO:0000256" key="2">
    <source>
        <dbReference type="ARBA" id="ARBA00023315"/>
    </source>
</evidence>
<dbReference type="Gene3D" id="3.40.630.30">
    <property type="match status" value="1"/>
</dbReference>